<gene>
    <name evidence="2" type="ORF">FE633_10830</name>
</gene>
<reference evidence="2 3" key="1">
    <citation type="submission" date="2019-05" db="EMBL/GenBank/DDBJ databases">
        <title>Streptomyces sp. NEAU-C151, a novel actinomycete isolated from soil.</title>
        <authorList>
            <person name="Han L."/>
            <person name="Jiang H."/>
        </authorList>
    </citation>
    <scope>NUCLEOTIDE SEQUENCE [LARGE SCALE GENOMIC DNA]</scope>
    <source>
        <strain evidence="2 3">NEAU-C151</strain>
    </source>
</reference>
<sequence length="156" mass="16725">MTTVDAFSRTWCPQTAPGARSTSSNSGGAATSTQPLRWRAWCAGGQFHSATVNVWLPDGSYPIEATTLTDTAEFQDFSWGHGYEREMPLDTPAKEVTDAVLATLQAQEKQSVLVSRAPYDKPGSPFHGGPGFVMPSCSPPPHNIPPHVRESAAHSS</sequence>
<dbReference type="RefSeq" id="WP_138044908.1">
    <property type="nucleotide sequence ID" value="NZ_VBZC01000010.1"/>
</dbReference>
<organism evidence="2 3">
    <name type="scientific">Streptomyces montanus</name>
    <dbReference type="NCBI Taxonomy" id="2580423"/>
    <lineage>
        <taxon>Bacteria</taxon>
        <taxon>Bacillati</taxon>
        <taxon>Actinomycetota</taxon>
        <taxon>Actinomycetes</taxon>
        <taxon>Kitasatosporales</taxon>
        <taxon>Streptomycetaceae</taxon>
        <taxon>Streptomyces</taxon>
    </lineage>
</organism>
<protein>
    <submittedName>
        <fullName evidence="2">Uncharacterized protein</fullName>
    </submittedName>
</protein>
<feature type="compositionally biased region" description="Low complexity" evidence="1">
    <location>
        <begin position="18"/>
        <end position="31"/>
    </location>
</feature>
<feature type="region of interest" description="Disordered" evidence="1">
    <location>
        <begin position="1"/>
        <end position="31"/>
    </location>
</feature>
<accession>A0A5R9FRP0</accession>
<evidence type="ECO:0000313" key="3">
    <source>
        <dbReference type="Proteomes" id="UP000305906"/>
    </source>
</evidence>
<keyword evidence="3" id="KW-1185">Reference proteome</keyword>
<comment type="caution">
    <text evidence="2">The sequence shown here is derived from an EMBL/GenBank/DDBJ whole genome shotgun (WGS) entry which is preliminary data.</text>
</comment>
<evidence type="ECO:0000313" key="2">
    <source>
        <dbReference type="EMBL" id="TLS46041.1"/>
    </source>
</evidence>
<name>A0A5R9FRP0_9ACTN</name>
<dbReference type="AlphaFoldDB" id="A0A5R9FRP0"/>
<feature type="region of interest" description="Disordered" evidence="1">
    <location>
        <begin position="113"/>
        <end position="156"/>
    </location>
</feature>
<dbReference type="Proteomes" id="UP000305906">
    <property type="component" value="Unassembled WGS sequence"/>
</dbReference>
<proteinExistence type="predicted"/>
<feature type="compositionally biased region" description="Basic and acidic residues" evidence="1">
    <location>
        <begin position="147"/>
        <end position="156"/>
    </location>
</feature>
<dbReference type="EMBL" id="VBZC01000010">
    <property type="protein sequence ID" value="TLS46041.1"/>
    <property type="molecule type" value="Genomic_DNA"/>
</dbReference>
<evidence type="ECO:0000256" key="1">
    <source>
        <dbReference type="SAM" id="MobiDB-lite"/>
    </source>
</evidence>